<dbReference type="Gene3D" id="2.60.40.10">
    <property type="entry name" value="Immunoglobulins"/>
    <property type="match status" value="1"/>
</dbReference>
<gene>
    <name evidence="4" type="ORF">GUITHDRAFT_141314</name>
</gene>
<dbReference type="InterPro" id="IPR002909">
    <property type="entry name" value="IPT_dom"/>
</dbReference>
<dbReference type="HOGENOM" id="CLU_276404_0_0_1"/>
<evidence type="ECO:0000313" key="6">
    <source>
        <dbReference type="Proteomes" id="UP000011087"/>
    </source>
</evidence>
<dbReference type="Pfam" id="PF01833">
    <property type="entry name" value="TIG"/>
    <property type="match status" value="2"/>
</dbReference>
<dbReference type="InterPro" id="IPR013783">
    <property type="entry name" value="Ig-like_fold"/>
</dbReference>
<keyword evidence="1 2" id="KW-0732">Signal</keyword>
<evidence type="ECO:0000256" key="2">
    <source>
        <dbReference type="SAM" id="SignalP"/>
    </source>
</evidence>
<evidence type="ECO:0000259" key="3">
    <source>
        <dbReference type="Pfam" id="PF01833"/>
    </source>
</evidence>
<dbReference type="InterPro" id="IPR052387">
    <property type="entry name" value="Fibrocystin"/>
</dbReference>
<feature type="signal peptide" evidence="2">
    <location>
        <begin position="1"/>
        <end position="24"/>
    </location>
</feature>
<evidence type="ECO:0000313" key="5">
    <source>
        <dbReference type="EnsemblProtists" id="EKX42367"/>
    </source>
</evidence>
<dbReference type="KEGG" id="gtt:GUITHDRAFT_141314"/>
<reference evidence="6" key="2">
    <citation type="submission" date="2012-11" db="EMBL/GenBank/DDBJ databases">
        <authorList>
            <person name="Kuo A."/>
            <person name="Curtis B.A."/>
            <person name="Tanifuji G."/>
            <person name="Burki F."/>
            <person name="Gruber A."/>
            <person name="Irimia M."/>
            <person name="Maruyama S."/>
            <person name="Arias M.C."/>
            <person name="Ball S.G."/>
            <person name="Gile G.H."/>
            <person name="Hirakawa Y."/>
            <person name="Hopkins J.F."/>
            <person name="Rensing S.A."/>
            <person name="Schmutz J."/>
            <person name="Symeonidi A."/>
            <person name="Elias M."/>
            <person name="Eveleigh R.J."/>
            <person name="Herman E.K."/>
            <person name="Klute M.J."/>
            <person name="Nakayama T."/>
            <person name="Obornik M."/>
            <person name="Reyes-Prieto A."/>
            <person name="Armbrust E.V."/>
            <person name="Aves S.J."/>
            <person name="Beiko R.G."/>
            <person name="Coutinho P."/>
            <person name="Dacks J.B."/>
            <person name="Durnford D.G."/>
            <person name="Fast N.M."/>
            <person name="Green B.R."/>
            <person name="Grisdale C."/>
            <person name="Hempe F."/>
            <person name="Henrissat B."/>
            <person name="Hoppner M.P."/>
            <person name="Ishida K.-I."/>
            <person name="Kim E."/>
            <person name="Koreny L."/>
            <person name="Kroth P.G."/>
            <person name="Liu Y."/>
            <person name="Malik S.-B."/>
            <person name="Maier U.G."/>
            <person name="McRose D."/>
            <person name="Mock T."/>
            <person name="Neilson J.A."/>
            <person name="Onodera N.T."/>
            <person name="Poole A.M."/>
            <person name="Pritham E.J."/>
            <person name="Richards T.A."/>
            <person name="Rocap G."/>
            <person name="Roy S.W."/>
            <person name="Sarai C."/>
            <person name="Schaack S."/>
            <person name="Shirato S."/>
            <person name="Slamovits C.H."/>
            <person name="Spencer D.F."/>
            <person name="Suzuki S."/>
            <person name="Worden A.Z."/>
            <person name="Zauner S."/>
            <person name="Barry K."/>
            <person name="Bell C."/>
            <person name="Bharti A.K."/>
            <person name="Crow J.A."/>
            <person name="Grimwood J."/>
            <person name="Kramer R."/>
            <person name="Lindquist E."/>
            <person name="Lucas S."/>
            <person name="Salamov A."/>
            <person name="McFadden G.I."/>
            <person name="Lane C.E."/>
            <person name="Keeling P.J."/>
            <person name="Gray M.W."/>
            <person name="Grigoriev I.V."/>
            <person name="Archibald J.M."/>
        </authorList>
    </citation>
    <scope>NUCLEOTIDE SEQUENCE</scope>
    <source>
        <strain evidence="6">CCMP2712</strain>
    </source>
</reference>
<accession>L1J252</accession>
<dbReference type="PaxDb" id="55529-EKX42367"/>
<dbReference type="RefSeq" id="XP_005829347.1">
    <property type="nucleotide sequence ID" value="XM_005829290.1"/>
</dbReference>
<keyword evidence="6" id="KW-1185">Reference proteome</keyword>
<dbReference type="PANTHER" id="PTHR46769">
    <property type="entry name" value="POLYCYSTIC KIDNEY AND HEPATIC DISEASE 1 (AUTOSOMAL RECESSIVE)-LIKE 1"/>
    <property type="match status" value="1"/>
</dbReference>
<dbReference type="CDD" id="cd00102">
    <property type="entry name" value="IPT"/>
    <property type="match status" value="1"/>
</dbReference>
<dbReference type="GeneID" id="17299052"/>
<dbReference type="Proteomes" id="UP000011087">
    <property type="component" value="Unassembled WGS sequence"/>
</dbReference>
<evidence type="ECO:0000256" key="1">
    <source>
        <dbReference type="ARBA" id="ARBA00022729"/>
    </source>
</evidence>
<dbReference type="EMBL" id="JH993017">
    <property type="protein sequence ID" value="EKX42367.1"/>
    <property type="molecule type" value="Genomic_DNA"/>
</dbReference>
<sequence>MTRQGVKVPLFFLAFFILVSSSSSVSSPASWNTITVNGVESFVPSVLSTGSSKIEVYGTGFIPVAGDYECVFRTDLTICSSLPLPPSTRCGEAEVRRQPAKVESSTLLSCDSPHHWDLSSMLVRFSVEKARTALRPQFFALLYMEAGMSSASPTYVGVSGQYDGVPEVMKVRGRGFDAYNDFAQRCSLCDGRLGPVKYSCLFSEVNENISNPFHALTPAQVVSTEELTCPLPPLVGEQRRIKLSVLAGASALPGSSELVYYQQVEGISSQTAPSDGSGTIVVTGFGFSSSLSYACCFGSEAACSDATVTSWRNLTCPAPVWDQPQQTVNFFVLVKERNETVNLTSSRFLSVSFQPVIYRLSPTQGYASGGLQLTVTGFGFFAEQSFMVEFRSNVSFYYNESLLATQDVNGSQFNFLFTSVLDSFDQAVGPTIGGSYLTVLGYGLPLSKSCEVIFRGVEGQVAYDFCTCQNGCKAYKCVKSQIQSLSRLDVQVPPWPGVGKANVTVSCGKFEVADTCFVLNRQTVNIASEADIRLSLSTSQVLNISATFVNESQVSFIMPAALVDGFHPLHLMEDDWLVPVVSRPCLQFNFIAAAVTGTAANLQSASRVVSIAGGEVVVEGSGFNVERPIYCCLIGNQIRRPARLIRRHLRLLDFGSPDLVQRILKHTASAANLTYPVSVSADWINIDGIGMMYHNDRPYPFQLRVDDEILSILTEISLPDIKVYTFSVATGSATKEARKVELYIDDKTFVSLKGKFFKIDRCATLESNQLYSSMMIEIFFDHEWNLTASAYTFSINVLQVLRGSNSTARSEHLQDTQVSFELWTWFPQETQETQGSARGGQRLFLHGTGFCEQDNCSTYNFMCRFTEESTTQTIIVAALVHNSSLLSCSTPSWSFPIMNARITLEETRSSPITHGHNSRYLSYTFLEDIVNITSAGETIMGNVSIPQVIGYNHMQIVVNGYGFSTGSMYRCRLIAKNISDLDVIIEGYDVEQITSSEIVCEFPPLSADLSSQIVQLEIDRRAVADFPVARVQTIRSTGASQHVLIVFASRSSVATFCDKNIYVYGAGFLLDQQYTCTVRSTTSNFSSSPANPLGASIMSCLFALQRENIPQTSQLMGCAAGEAGQVLQVELLQGDKTITSLYNPTEGIKLCC</sequence>
<reference evidence="4 6" key="1">
    <citation type="journal article" date="2012" name="Nature">
        <title>Algal genomes reveal evolutionary mosaicism and the fate of nucleomorphs.</title>
        <authorList>
            <consortium name="DOE Joint Genome Institute"/>
            <person name="Curtis B.A."/>
            <person name="Tanifuji G."/>
            <person name="Burki F."/>
            <person name="Gruber A."/>
            <person name="Irimia M."/>
            <person name="Maruyama S."/>
            <person name="Arias M.C."/>
            <person name="Ball S.G."/>
            <person name="Gile G.H."/>
            <person name="Hirakawa Y."/>
            <person name="Hopkins J.F."/>
            <person name="Kuo A."/>
            <person name="Rensing S.A."/>
            <person name="Schmutz J."/>
            <person name="Symeonidi A."/>
            <person name="Elias M."/>
            <person name="Eveleigh R.J."/>
            <person name="Herman E.K."/>
            <person name="Klute M.J."/>
            <person name="Nakayama T."/>
            <person name="Obornik M."/>
            <person name="Reyes-Prieto A."/>
            <person name="Armbrust E.V."/>
            <person name="Aves S.J."/>
            <person name="Beiko R.G."/>
            <person name="Coutinho P."/>
            <person name="Dacks J.B."/>
            <person name="Durnford D.G."/>
            <person name="Fast N.M."/>
            <person name="Green B.R."/>
            <person name="Grisdale C.J."/>
            <person name="Hempel F."/>
            <person name="Henrissat B."/>
            <person name="Hoppner M.P."/>
            <person name="Ishida K."/>
            <person name="Kim E."/>
            <person name="Koreny L."/>
            <person name="Kroth P.G."/>
            <person name="Liu Y."/>
            <person name="Malik S.B."/>
            <person name="Maier U.G."/>
            <person name="McRose D."/>
            <person name="Mock T."/>
            <person name="Neilson J.A."/>
            <person name="Onodera N.T."/>
            <person name="Poole A.M."/>
            <person name="Pritham E.J."/>
            <person name="Richards T.A."/>
            <person name="Rocap G."/>
            <person name="Roy S.W."/>
            <person name="Sarai C."/>
            <person name="Schaack S."/>
            <person name="Shirato S."/>
            <person name="Slamovits C.H."/>
            <person name="Spencer D.F."/>
            <person name="Suzuki S."/>
            <person name="Worden A.Z."/>
            <person name="Zauner S."/>
            <person name="Barry K."/>
            <person name="Bell C."/>
            <person name="Bharti A.K."/>
            <person name="Crow J.A."/>
            <person name="Grimwood J."/>
            <person name="Kramer R."/>
            <person name="Lindquist E."/>
            <person name="Lucas S."/>
            <person name="Salamov A."/>
            <person name="McFadden G.I."/>
            <person name="Lane C.E."/>
            <person name="Keeling P.J."/>
            <person name="Gray M.W."/>
            <person name="Grigoriev I.V."/>
            <person name="Archibald J.M."/>
        </authorList>
    </citation>
    <scope>NUCLEOTIDE SEQUENCE</scope>
    <source>
        <strain evidence="4 6">CCMP2712</strain>
    </source>
</reference>
<feature type="chain" id="PRO_5008770757" description="IPT/TIG domain-containing protein" evidence="2">
    <location>
        <begin position="25"/>
        <end position="1152"/>
    </location>
</feature>
<reference evidence="5" key="3">
    <citation type="submission" date="2016-03" db="UniProtKB">
        <authorList>
            <consortium name="EnsemblProtists"/>
        </authorList>
    </citation>
    <scope>IDENTIFICATION</scope>
</reference>
<organism evidence="4">
    <name type="scientific">Guillardia theta (strain CCMP2712)</name>
    <name type="common">Cryptophyte</name>
    <dbReference type="NCBI Taxonomy" id="905079"/>
    <lineage>
        <taxon>Eukaryota</taxon>
        <taxon>Cryptophyceae</taxon>
        <taxon>Pyrenomonadales</taxon>
        <taxon>Geminigeraceae</taxon>
        <taxon>Guillardia</taxon>
    </lineage>
</organism>
<evidence type="ECO:0000313" key="4">
    <source>
        <dbReference type="EMBL" id="EKX42367.1"/>
    </source>
</evidence>
<dbReference type="PANTHER" id="PTHR46769:SF2">
    <property type="entry name" value="FIBROCYSTIN-L ISOFORM 2 PRECURSOR-RELATED"/>
    <property type="match status" value="1"/>
</dbReference>
<dbReference type="InterPro" id="IPR014756">
    <property type="entry name" value="Ig_E-set"/>
</dbReference>
<feature type="domain" description="IPT/TIG" evidence="3">
    <location>
        <begin position="264"/>
        <end position="341"/>
    </location>
</feature>
<protein>
    <recommendedName>
        <fullName evidence="3">IPT/TIG domain-containing protein</fullName>
    </recommendedName>
</protein>
<dbReference type="EnsemblProtists" id="EKX42367">
    <property type="protein sequence ID" value="EKX42367"/>
    <property type="gene ID" value="GUITHDRAFT_141314"/>
</dbReference>
<dbReference type="AlphaFoldDB" id="L1J252"/>
<dbReference type="SUPFAM" id="SSF81296">
    <property type="entry name" value="E set domains"/>
    <property type="match status" value="1"/>
</dbReference>
<proteinExistence type="predicted"/>
<name>L1J252_GUITC</name>
<feature type="domain" description="IPT/TIG" evidence="3">
    <location>
        <begin position="355"/>
        <end position="397"/>
    </location>
</feature>